<reference evidence="3" key="1">
    <citation type="journal article" date="2014" name="Science">
        <title>Ancient hybridizations among the ancestral genomes of bread wheat.</title>
        <authorList>
            <consortium name="International Wheat Genome Sequencing Consortium,"/>
            <person name="Marcussen T."/>
            <person name="Sandve S.R."/>
            <person name="Heier L."/>
            <person name="Spannagl M."/>
            <person name="Pfeifer M."/>
            <person name="Jakobsen K.S."/>
            <person name="Wulff B.B."/>
            <person name="Steuernagel B."/>
            <person name="Mayer K.F."/>
            <person name="Olsen O.A."/>
        </authorList>
    </citation>
    <scope>NUCLEOTIDE SEQUENCE [LARGE SCALE GENOMIC DNA]</scope>
    <source>
        <strain evidence="3">cv. AL8/78</strain>
    </source>
</reference>
<evidence type="ECO:0000259" key="1">
    <source>
        <dbReference type="Pfam" id="PF13966"/>
    </source>
</evidence>
<dbReference type="AlphaFoldDB" id="A0A453FVE8"/>
<proteinExistence type="predicted"/>
<keyword evidence="3" id="KW-1185">Reference proteome</keyword>
<dbReference type="InterPro" id="IPR026960">
    <property type="entry name" value="RVT-Znf"/>
</dbReference>
<organism evidence="2 3">
    <name type="scientific">Aegilops tauschii subsp. strangulata</name>
    <name type="common">Goatgrass</name>
    <dbReference type="NCBI Taxonomy" id="200361"/>
    <lineage>
        <taxon>Eukaryota</taxon>
        <taxon>Viridiplantae</taxon>
        <taxon>Streptophyta</taxon>
        <taxon>Embryophyta</taxon>
        <taxon>Tracheophyta</taxon>
        <taxon>Spermatophyta</taxon>
        <taxon>Magnoliopsida</taxon>
        <taxon>Liliopsida</taxon>
        <taxon>Poales</taxon>
        <taxon>Poaceae</taxon>
        <taxon>BOP clade</taxon>
        <taxon>Pooideae</taxon>
        <taxon>Triticodae</taxon>
        <taxon>Triticeae</taxon>
        <taxon>Triticinae</taxon>
        <taxon>Aegilops</taxon>
    </lineage>
</organism>
<reference evidence="2" key="3">
    <citation type="journal article" date="2017" name="Nature">
        <title>Genome sequence of the progenitor of the wheat D genome Aegilops tauschii.</title>
        <authorList>
            <person name="Luo M.C."/>
            <person name="Gu Y.Q."/>
            <person name="Puiu D."/>
            <person name="Wang H."/>
            <person name="Twardziok S.O."/>
            <person name="Deal K.R."/>
            <person name="Huo N."/>
            <person name="Zhu T."/>
            <person name="Wang L."/>
            <person name="Wang Y."/>
            <person name="McGuire P.E."/>
            <person name="Liu S."/>
            <person name="Long H."/>
            <person name="Ramasamy R.K."/>
            <person name="Rodriguez J.C."/>
            <person name="Van S.L."/>
            <person name="Yuan L."/>
            <person name="Wang Z."/>
            <person name="Xia Z."/>
            <person name="Xiao L."/>
            <person name="Anderson O.D."/>
            <person name="Ouyang S."/>
            <person name="Liang Y."/>
            <person name="Zimin A.V."/>
            <person name="Pertea G."/>
            <person name="Qi P."/>
            <person name="Bennetzen J.L."/>
            <person name="Dai X."/>
            <person name="Dawson M.W."/>
            <person name="Muller H.G."/>
            <person name="Kugler K."/>
            <person name="Rivarola-Duarte L."/>
            <person name="Spannagl M."/>
            <person name="Mayer K.F.X."/>
            <person name="Lu F.H."/>
            <person name="Bevan M.W."/>
            <person name="Leroy P."/>
            <person name="Li P."/>
            <person name="You F.M."/>
            <person name="Sun Q."/>
            <person name="Liu Z."/>
            <person name="Lyons E."/>
            <person name="Wicker T."/>
            <person name="Salzberg S.L."/>
            <person name="Devos K.M."/>
            <person name="Dvorak J."/>
        </authorList>
    </citation>
    <scope>NUCLEOTIDE SEQUENCE [LARGE SCALE GENOMIC DNA]</scope>
    <source>
        <strain evidence="2">cv. AL8/78</strain>
    </source>
</reference>
<name>A0A453FVE8_AEGTS</name>
<reference evidence="2" key="4">
    <citation type="submission" date="2019-03" db="UniProtKB">
        <authorList>
            <consortium name="EnsemblPlants"/>
        </authorList>
    </citation>
    <scope>IDENTIFICATION</scope>
</reference>
<evidence type="ECO:0000313" key="2">
    <source>
        <dbReference type="EnsemblPlants" id="AET3Gv20795500.1"/>
    </source>
</evidence>
<evidence type="ECO:0000313" key="3">
    <source>
        <dbReference type="Proteomes" id="UP000015105"/>
    </source>
</evidence>
<sequence length="81" mass="9281">MQHHPRCLLCDQAPETIRHLLLACPFARQTWHSTFAWLCIPAPVPGHEAKLMDWWLRAKDATPLALCKALQSVALLNPWML</sequence>
<dbReference type="EnsemblPlants" id="AET3Gv20795500.1">
    <property type="protein sequence ID" value="AET3Gv20795500.1"/>
    <property type="gene ID" value="AET3Gv20795500"/>
</dbReference>
<accession>A0A453FVE8</accession>
<dbReference type="Gramene" id="AET3Gv20795500.1">
    <property type="protein sequence ID" value="AET3Gv20795500.1"/>
    <property type="gene ID" value="AET3Gv20795500"/>
</dbReference>
<reference evidence="2" key="5">
    <citation type="journal article" date="2021" name="G3 (Bethesda)">
        <title>Aegilops tauschii genome assembly Aet v5.0 features greater sequence contiguity and improved annotation.</title>
        <authorList>
            <person name="Wang L."/>
            <person name="Zhu T."/>
            <person name="Rodriguez J.C."/>
            <person name="Deal K.R."/>
            <person name="Dubcovsky J."/>
            <person name="McGuire P.E."/>
            <person name="Lux T."/>
            <person name="Spannagl M."/>
            <person name="Mayer K.F.X."/>
            <person name="Baldrich P."/>
            <person name="Meyers B.C."/>
            <person name="Huo N."/>
            <person name="Gu Y.Q."/>
            <person name="Zhou H."/>
            <person name="Devos K.M."/>
            <person name="Bennetzen J.L."/>
            <person name="Unver T."/>
            <person name="Budak H."/>
            <person name="Gulick P.J."/>
            <person name="Galiba G."/>
            <person name="Kalapos B."/>
            <person name="Nelson D.R."/>
            <person name="Li P."/>
            <person name="You F.M."/>
            <person name="Luo M.C."/>
            <person name="Dvorak J."/>
        </authorList>
    </citation>
    <scope>NUCLEOTIDE SEQUENCE [LARGE SCALE GENOMIC DNA]</scope>
    <source>
        <strain evidence="2">cv. AL8/78</strain>
    </source>
</reference>
<reference evidence="3" key="2">
    <citation type="journal article" date="2017" name="Nat. Plants">
        <title>The Aegilops tauschii genome reveals multiple impacts of transposons.</title>
        <authorList>
            <person name="Zhao G."/>
            <person name="Zou C."/>
            <person name="Li K."/>
            <person name="Wang K."/>
            <person name="Li T."/>
            <person name="Gao L."/>
            <person name="Zhang X."/>
            <person name="Wang H."/>
            <person name="Yang Z."/>
            <person name="Liu X."/>
            <person name="Jiang W."/>
            <person name="Mao L."/>
            <person name="Kong X."/>
            <person name="Jiao Y."/>
            <person name="Jia J."/>
        </authorList>
    </citation>
    <scope>NUCLEOTIDE SEQUENCE [LARGE SCALE GENOMIC DNA]</scope>
    <source>
        <strain evidence="3">cv. AL8/78</strain>
    </source>
</reference>
<feature type="domain" description="Reverse transcriptase zinc-binding" evidence="1">
    <location>
        <begin position="2"/>
        <end position="31"/>
    </location>
</feature>
<protein>
    <recommendedName>
        <fullName evidence="1">Reverse transcriptase zinc-binding domain-containing protein</fullName>
    </recommendedName>
</protein>
<dbReference type="Pfam" id="PF13966">
    <property type="entry name" value="zf-RVT"/>
    <property type="match status" value="1"/>
</dbReference>
<dbReference type="Proteomes" id="UP000015105">
    <property type="component" value="Chromosome 3D"/>
</dbReference>